<keyword evidence="10" id="KW-1185">Reference proteome</keyword>
<sequence>MSFFNNPWDPAILFWIQHVFVHPTWTPIMIAISNLVWRGGIWVLLGLGLCIHKTYRNTGISILAALILATILGDGIIKHLIMRLRPCIEYPWVPMAIPTPSPADYSFTSGHSFASFASASVLWCKNRYIGIFAIVLAAAVAFSRLYLFVHYPSDVLTGALLGSIIGTISYTCVAAVQKKLAVDPKAPAHNHQKIS</sequence>
<feature type="transmembrane region" description="Helical" evidence="7">
    <location>
        <begin position="128"/>
        <end position="149"/>
    </location>
</feature>
<dbReference type="Gene3D" id="1.20.144.10">
    <property type="entry name" value="Phosphatidic acid phosphatase type 2/haloperoxidase"/>
    <property type="match status" value="1"/>
</dbReference>
<accession>A0A0J6WT86</accession>
<organism evidence="9 10">
    <name type="scientific">Megasphaera cerevisiae DSM 20462</name>
    <dbReference type="NCBI Taxonomy" id="1122219"/>
    <lineage>
        <taxon>Bacteria</taxon>
        <taxon>Bacillati</taxon>
        <taxon>Bacillota</taxon>
        <taxon>Negativicutes</taxon>
        <taxon>Veillonellales</taxon>
        <taxon>Veillonellaceae</taxon>
        <taxon>Megasphaera</taxon>
    </lineage>
</organism>
<evidence type="ECO:0000313" key="10">
    <source>
        <dbReference type="Proteomes" id="UP000036503"/>
    </source>
</evidence>
<dbReference type="PANTHER" id="PTHR14969:SF62">
    <property type="entry name" value="DECAPRENYLPHOSPHORYL-5-PHOSPHORIBOSE PHOSPHATASE RV3807C-RELATED"/>
    <property type="match status" value="1"/>
</dbReference>
<dbReference type="AlphaFoldDB" id="A0A0J6WT86"/>
<dbReference type="Proteomes" id="UP000036503">
    <property type="component" value="Unassembled WGS sequence"/>
</dbReference>
<proteinExistence type="predicted"/>
<dbReference type="GO" id="GO:0005886">
    <property type="term" value="C:plasma membrane"/>
    <property type="evidence" value="ECO:0007669"/>
    <property type="project" value="UniProtKB-SubCell"/>
</dbReference>
<dbReference type="EMBL" id="LEKT01000068">
    <property type="protein sequence ID" value="KMO85368.1"/>
    <property type="molecule type" value="Genomic_DNA"/>
</dbReference>
<evidence type="ECO:0000256" key="4">
    <source>
        <dbReference type="ARBA" id="ARBA00022801"/>
    </source>
</evidence>
<evidence type="ECO:0000313" key="9">
    <source>
        <dbReference type="EMBL" id="KMO85368.1"/>
    </source>
</evidence>
<dbReference type="GO" id="GO:0016787">
    <property type="term" value="F:hydrolase activity"/>
    <property type="evidence" value="ECO:0007669"/>
    <property type="project" value="UniProtKB-KW"/>
</dbReference>
<dbReference type="FunCoup" id="A0A0J6WT86">
    <property type="interactions" value="176"/>
</dbReference>
<dbReference type="STRING" id="39029.BSR42_03325"/>
<protein>
    <recommendedName>
        <fullName evidence="8">Phosphatidic acid phosphatase type 2/haloperoxidase domain-containing protein</fullName>
    </recommendedName>
</protein>
<evidence type="ECO:0000259" key="8">
    <source>
        <dbReference type="SMART" id="SM00014"/>
    </source>
</evidence>
<name>A0A0J6WT86_9FIRM</name>
<evidence type="ECO:0000256" key="2">
    <source>
        <dbReference type="ARBA" id="ARBA00022475"/>
    </source>
</evidence>
<dbReference type="Pfam" id="PF01569">
    <property type="entry name" value="PAP2"/>
    <property type="match status" value="1"/>
</dbReference>
<dbReference type="InterPro" id="IPR000326">
    <property type="entry name" value="PAP2/HPO"/>
</dbReference>
<dbReference type="PATRIC" id="fig|1122219.3.peg.2993"/>
<feature type="transmembrane region" description="Helical" evidence="7">
    <location>
        <begin position="39"/>
        <end position="55"/>
    </location>
</feature>
<comment type="subcellular location">
    <subcellularLocation>
        <location evidence="1">Cell membrane</location>
        <topology evidence="1">Multi-pass membrane protein</topology>
    </subcellularLocation>
</comment>
<feature type="domain" description="Phosphatidic acid phosphatase type 2/haloperoxidase" evidence="8">
    <location>
        <begin position="58"/>
        <end position="170"/>
    </location>
</feature>
<gene>
    <name evidence="9" type="ORF">AB840_13855</name>
</gene>
<keyword evidence="5 7" id="KW-1133">Transmembrane helix</keyword>
<feature type="transmembrane region" description="Helical" evidence="7">
    <location>
        <begin position="155"/>
        <end position="176"/>
    </location>
</feature>
<evidence type="ECO:0000256" key="1">
    <source>
        <dbReference type="ARBA" id="ARBA00004651"/>
    </source>
</evidence>
<evidence type="ECO:0000256" key="6">
    <source>
        <dbReference type="ARBA" id="ARBA00023136"/>
    </source>
</evidence>
<dbReference type="InterPro" id="IPR036938">
    <property type="entry name" value="PAP2/HPO_sf"/>
</dbReference>
<dbReference type="InParanoid" id="A0A0J6WT86"/>
<keyword evidence="6 7" id="KW-0472">Membrane</keyword>
<evidence type="ECO:0000256" key="3">
    <source>
        <dbReference type="ARBA" id="ARBA00022692"/>
    </source>
</evidence>
<evidence type="ECO:0000256" key="7">
    <source>
        <dbReference type="SAM" id="Phobius"/>
    </source>
</evidence>
<dbReference type="OrthoDB" id="9789113at2"/>
<comment type="caution">
    <text evidence="9">The sequence shown here is derived from an EMBL/GenBank/DDBJ whole genome shotgun (WGS) entry which is preliminary data.</text>
</comment>
<dbReference type="PANTHER" id="PTHR14969">
    <property type="entry name" value="SPHINGOSINE-1-PHOSPHATE PHOSPHOHYDROLASE"/>
    <property type="match status" value="1"/>
</dbReference>
<dbReference type="RefSeq" id="WP_048515441.1">
    <property type="nucleotide sequence ID" value="NZ_FUXD01000076.1"/>
</dbReference>
<evidence type="ECO:0000256" key="5">
    <source>
        <dbReference type="ARBA" id="ARBA00022989"/>
    </source>
</evidence>
<keyword evidence="2" id="KW-1003">Cell membrane</keyword>
<keyword evidence="4" id="KW-0378">Hydrolase</keyword>
<dbReference type="SUPFAM" id="SSF48317">
    <property type="entry name" value="Acid phosphatase/Vanadium-dependent haloperoxidase"/>
    <property type="match status" value="1"/>
</dbReference>
<dbReference type="SMART" id="SM00014">
    <property type="entry name" value="acidPPc"/>
    <property type="match status" value="1"/>
</dbReference>
<reference evidence="9 10" key="1">
    <citation type="submission" date="2015-06" db="EMBL/GenBank/DDBJ databases">
        <title>Draft genome sequence of beer spoilage bacterium Megasphaera cerevisiae type strain 20462.</title>
        <authorList>
            <person name="Kutumbaka K."/>
            <person name="Pasmowitz J."/>
            <person name="Mategko J."/>
            <person name="Reyes D."/>
            <person name="Friedrich A."/>
            <person name="Han S."/>
            <person name="Martens-Habbena W."/>
            <person name="Neal-McKinney J."/>
            <person name="Janagama H.K."/>
            <person name="Nadala C."/>
            <person name="Samadpour M."/>
        </authorList>
    </citation>
    <scope>NUCLEOTIDE SEQUENCE [LARGE SCALE GENOMIC DNA]</scope>
    <source>
        <strain evidence="9 10">DSM 20462</strain>
    </source>
</reference>
<feature type="transmembrane region" description="Helical" evidence="7">
    <location>
        <begin position="61"/>
        <end position="81"/>
    </location>
</feature>
<keyword evidence="3 7" id="KW-0812">Transmembrane</keyword>